<evidence type="ECO:0000313" key="13">
    <source>
        <dbReference type="Proteomes" id="UP001250753"/>
    </source>
</evidence>
<keyword evidence="8" id="KW-0687">Ribonucleoprotein</keyword>
<evidence type="ECO:0000256" key="6">
    <source>
        <dbReference type="ARBA" id="ARBA00022561"/>
    </source>
</evidence>
<dbReference type="Pfam" id="PF08358">
    <property type="entry name" value="Flexi_CP_N"/>
    <property type="match status" value="1"/>
</dbReference>
<dbReference type="Pfam" id="PF00286">
    <property type="entry name" value="Flexi_CP"/>
    <property type="match status" value="1"/>
</dbReference>
<dbReference type="Proteomes" id="UP001250753">
    <property type="component" value="Segment"/>
</dbReference>
<proteinExistence type="inferred from homology"/>
<evidence type="ECO:0000256" key="1">
    <source>
        <dbReference type="ARBA" id="ARBA00004032"/>
    </source>
</evidence>
<comment type="subcellular location">
    <subcellularLocation>
        <location evidence="2">Virion</location>
    </subcellularLocation>
</comment>
<evidence type="ECO:0000256" key="8">
    <source>
        <dbReference type="ARBA" id="ARBA00023274"/>
    </source>
</evidence>
<feature type="region of interest" description="Disordered" evidence="10">
    <location>
        <begin position="1"/>
        <end position="40"/>
    </location>
</feature>
<dbReference type="InterPro" id="IPR000052">
    <property type="entry name" value="Pltvir_coat"/>
</dbReference>
<keyword evidence="5" id="KW-1139">Helical capsid protein</keyword>
<dbReference type="GO" id="GO:0005198">
    <property type="term" value="F:structural molecule activity"/>
    <property type="evidence" value="ECO:0007669"/>
    <property type="project" value="InterPro"/>
</dbReference>
<evidence type="ECO:0000256" key="7">
    <source>
        <dbReference type="ARBA" id="ARBA00022844"/>
    </source>
</evidence>
<sequence length="317" mass="35349">MSNASDFDKTGMNPAQIENETKRRQARMNAGLPPDSPKPAVEAVKGNFVNDVDLRTLENLSAENEKYKSRFEQLVEFQKKNLTSSEVKNMGFESGRPPAKLSDKLKGDKSDMFTRPSLDALYALNLKVESVAIATAEDFAKISAKIQGMGWPAEEMAPLFWRIARHCVDNSSSQYLDPNGTFEVQGCTLTKDAVLAIIKDQVTLRAFCRAFAPVMWNQMISNKMPPQNWQKKGYTENTKYAAFDTFDYVLNQAAIQPLEGLIRVPTPEEHLAANVNRRLAINGSRRNSRYASYNSEITGGLNGRDVVTDFSTANSTD</sequence>
<reference evidence="12" key="1">
    <citation type="submission" date="2022-04" db="EMBL/GenBank/DDBJ databases">
        <title>Identification and Characterization of Three Novel Carlaviruses and One Novel Amalgavirus Associated with Pseudostellaria heterophylla Mosaic Disease.</title>
        <authorList>
            <person name="Wang R."/>
            <person name="Li Y."/>
            <person name="Ding W."/>
        </authorList>
    </citation>
    <scope>NUCLEOTIDE SEQUENCE</scope>
    <source>
        <strain evidence="12">TZS</strain>
    </source>
</reference>
<evidence type="ECO:0000259" key="11">
    <source>
        <dbReference type="PROSITE" id="PS00418"/>
    </source>
</evidence>
<organism evidence="12 13">
    <name type="scientific">Pseudostellaria heterophylla carlavirus 2</name>
    <dbReference type="NCBI Taxonomy" id="2982811"/>
    <lineage>
        <taxon>Viruses</taxon>
        <taxon>Riboviria</taxon>
        <taxon>Orthornavirae</taxon>
        <taxon>Kitrinoviricota</taxon>
        <taxon>Alsuviricetes</taxon>
        <taxon>Tymovirales</taxon>
        <taxon>Betaflexiviridae</taxon>
        <taxon>Quinvirinae</taxon>
        <taxon>Carlavirus</taxon>
        <taxon>Carlavirus duopseudostellariae</taxon>
    </lineage>
</organism>
<feature type="domain" description="Potexviruses and carlaviruses coat protein" evidence="11">
    <location>
        <begin position="239"/>
        <end position="254"/>
    </location>
</feature>
<feature type="region of interest" description="Disordered" evidence="10">
    <location>
        <begin position="88"/>
        <end position="108"/>
    </location>
</feature>
<evidence type="ECO:0000256" key="5">
    <source>
        <dbReference type="ARBA" id="ARBA00022497"/>
    </source>
</evidence>
<keyword evidence="6 12" id="KW-0167">Capsid protein</keyword>
<keyword evidence="13" id="KW-1185">Reference proteome</keyword>
<evidence type="ECO:0000256" key="9">
    <source>
        <dbReference type="ARBA" id="ARBA00031336"/>
    </source>
</evidence>
<dbReference type="InterPro" id="IPR013569">
    <property type="entry name" value="Carlavirus_coat_N"/>
</dbReference>
<evidence type="ECO:0000256" key="2">
    <source>
        <dbReference type="ARBA" id="ARBA00004328"/>
    </source>
</evidence>
<name>A0A977TNI7_9VIRU</name>
<evidence type="ECO:0000256" key="10">
    <source>
        <dbReference type="SAM" id="MobiDB-lite"/>
    </source>
</evidence>
<evidence type="ECO:0000256" key="4">
    <source>
        <dbReference type="ARBA" id="ARBA00018091"/>
    </source>
</evidence>
<dbReference type="PRINTS" id="PR00232">
    <property type="entry name" value="POTXCARLCOAT"/>
</dbReference>
<comment type="function">
    <text evidence="1">Required for genome encapsidation. Forms ribonucleoprotein complexes along with TGB1 helicase and viral RNA.</text>
</comment>
<dbReference type="PROSITE" id="PS00418">
    <property type="entry name" value="POTEX_CARLAVIRUS_COAT"/>
    <property type="match status" value="1"/>
</dbReference>
<dbReference type="EMBL" id="ON241320">
    <property type="protein sequence ID" value="UXX34107.1"/>
    <property type="molecule type" value="Genomic_RNA"/>
</dbReference>
<comment type="similarity">
    <text evidence="3">Belongs to the potexviruses coat protein family.</text>
</comment>
<dbReference type="GO" id="GO:1990904">
    <property type="term" value="C:ribonucleoprotein complex"/>
    <property type="evidence" value="ECO:0007669"/>
    <property type="project" value="UniProtKB-KW"/>
</dbReference>
<evidence type="ECO:0000313" key="12">
    <source>
        <dbReference type="EMBL" id="UXX34107.1"/>
    </source>
</evidence>
<keyword evidence="7" id="KW-0946">Virion</keyword>
<accession>A0A977TNI7</accession>
<evidence type="ECO:0000256" key="3">
    <source>
        <dbReference type="ARBA" id="ARBA00007202"/>
    </source>
</evidence>
<dbReference type="GO" id="GO:0019029">
    <property type="term" value="C:helical viral capsid"/>
    <property type="evidence" value="ECO:0007669"/>
    <property type="project" value="UniProtKB-KW"/>
</dbReference>
<protein>
    <recommendedName>
        <fullName evidence="4">Capsid protein</fullName>
    </recommendedName>
    <alternativeName>
        <fullName evidence="9">Coat protein</fullName>
    </alternativeName>
</protein>